<feature type="transmembrane region" description="Helical" evidence="2">
    <location>
        <begin position="90"/>
        <end position="112"/>
    </location>
</feature>
<feature type="transmembrane region" description="Helical" evidence="2">
    <location>
        <begin position="202"/>
        <end position="227"/>
    </location>
</feature>
<feature type="region of interest" description="Disordered" evidence="1">
    <location>
        <begin position="1"/>
        <end position="51"/>
    </location>
</feature>
<dbReference type="Proteomes" id="UP001316803">
    <property type="component" value="Unassembled WGS sequence"/>
</dbReference>
<protein>
    <submittedName>
        <fullName evidence="3">Uncharacterized protein</fullName>
    </submittedName>
</protein>
<evidence type="ECO:0000313" key="3">
    <source>
        <dbReference type="EMBL" id="KAK5953731.1"/>
    </source>
</evidence>
<gene>
    <name evidence="3" type="ORF">OHC33_005000</name>
</gene>
<reference evidence="3 4" key="1">
    <citation type="submission" date="2022-12" db="EMBL/GenBank/DDBJ databases">
        <title>Genomic features and morphological characterization of a novel Knufia sp. strain isolated from spacecraft assembly facility.</title>
        <authorList>
            <person name="Teixeira M."/>
            <person name="Chander A.M."/>
            <person name="Stajich J.E."/>
            <person name="Venkateswaran K."/>
        </authorList>
    </citation>
    <scope>NUCLEOTIDE SEQUENCE [LARGE SCALE GENOMIC DNA]</scope>
    <source>
        <strain evidence="3 4">FJI-L2-BK-P2</strain>
    </source>
</reference>
<keyword evidence="2" id="KW-0812">Transmembrane</keyword>
<dbReference type="EMBL" id="JAKLMC020000010">
    <property type="protein sequence ID" value="KAK5953731.1"/>
    <property type="molecule type" value="Genomic_DNA"/>
</dbReference>
<evidence type="ECO:0000256" key="1">
    <source>
        <dbReference type="SAM" id="MobiDB-lite"/>
    </source>
</evidence>
<dbReference type="AlphaFoldDB" id="A0AAN8EU41"/>
<feature type="compositionally biased region" description="Basic and acidic residues" evidence="1">
    <location>
        <begin position="13"/>
        <end position="37"/>
    </location>
</feature>
<accession>A0AAN8EU41</accession>
<feature type="compositionally biased region" description="Polar residues" evidence="1">
    <location>
        <begin position="38"/>
        <end position="50"/>
    </location>
</feature>
<feature type="transmembrane region" description="Helical" evidence="2">
    <location>
        <begin position="602"/>
        <end position="621"/>
    </location>
</feature>
<evidence type="ECO:0000256" key="2">
    <source>
        <dbReference type="SAM" id="Phobius"/>
    </source>
</evidence>
<proteinExistence type="predicted"/>
<keyword evidence="4" id="KW-1185">Reference proteome</keyword>
<organism evidence="3 4">
    <name type="scientific">Knufia fluminis</name>
    <dbReference type="NCBI Taxonomy" id="191047"/>
    <lineage>
        <taxon>Eukaryota</taxon>
        <taxon>Fungi</taxon>
        <taxon>Dikarya</taxon>
        <taxon>Ascomycota</taxon>
        <taxon>Pezizomycotina</taxon>
        <taxon>Eurotiomycetes</taxon>
        <taxon>Chaetothyriomycetidae</taxon>
        <taxon>Chaetothyriales</taxon>
        <taxon>Trichomeriaceae</taxon>
        <taxon>Knufia</taxon>
    </lineage>
</organism>
<keyword evidence="2" id="KW-1133">Transmembrane helix</keyword>
<evidence type="ECO:0000313" key="4">
    <source>
        <dbReference type="Proteomes" id="UP001316803"/>
    </source>
</evidence>
<keyword evidence="2" id="KW-0472">Membrane</keyword>
<sequence length="703" mass="78600">MEQTCHYRSLQTSDKEPTSDLFDRETLPQRTMDDDTTRSNPRAASSGTTKTGHRYMQVLTRTLWLQALKQALPGSNSNEQPKVAVFEESIVGLIHAILHLIPLGGAATLVILNAKTTAFYNYEYDPTWSTAIQFAAKFLEVLVQTSLADIYLGYIRHQVVGSDGLPLGALFGPLQTTHITYLWSLDFWASLTARHLRLPRRVLLFLVTFTIVSLAALVGPSSAVAMIPRPLTVRSGTSWVFFDTLESLFTRQVGLSHVQYAKFGQGLLMDMWSSIHSDLTWLPSRESWDVVDEWGARAAYTQPVSKVMDGHEYDAVATIPLGMLSFTLANEIRQNGQRDDALTTSFYQPVVRVECLETFLSGSGTKWIPFPRESEEPELSQLVTYSEFIEEIDYATSRSAFAMAAPASSRQHSSLLISAFKPDHTTNVSQNPWTFRTCTVDASWIKADYNFTENTGVTNVNVRKMFEDERLGNSLSGHILLDPEFVEYVILYLDDAEYWTTDEQYYAGHSYISPNLLALVLAWALSVVAPENAELVNNIPGPSSVQSNSVREYLQHNLHLDSNYVDFWIADGWDGTNIANFMRIDIHHMRNAYGYSLKSTTVILSVVVLFIYCIIAILHIIGSGIRGSVGSSWDTVSELFMLALNTQPPSHISNTSAGVNTFGTFREPVKIKANTHGSLEVVFLDDPAHSSDDFEEIKPNEAY</sequence>
<name>A0AAN8EU41_9EURO</name>
<comment type="caution">
    <text evidence="3">The sequence shown here is derived from an EMBL/GenBank/DDBJ whole genome shotgun (WGS) entry which is preliminary data.</text>
</comment>